<sequence>MERRRKKHISGLLTEDAYAPFARMEAALCLEDNFIDLHVLRLSAFYGPNGWLSTSCVCWRYVLSRYKCTTDMHRQSKNTIDGVVPAGLNNDTGKTRNMKDCSVVFKCERLVL</sequence>
<organism evidence="1 2">
    <name type="scientific">Aquatica leii</name>
    <dbReference type="NCBI Taxonomy" id="1421715"/>
    <lineage>
        <taxon>Eukaryota</taxon>
        <taxon>Metazoa</taxon>
        <taxon>Ecdysozoa</taxon>
        <taxon>Arthropoda</taxon>
        <taxon>Hexapoda</taxon>
        <taxon>Insecta</taxon>
        <taxon>Pterygota</taxon>
        <taxon>Neoptera</taxon>
        <taxon>Endopterygota</taxon>
        <taxon>Coleoptera</taxon>
        <taxon>Polyphaga</taxon>
        <taxon>Elateriformia</taxon>
        <taxon>Elateroidea</taxon>
        <taxon>Lampyridae</taxon>
        <taxon>Luciolinae</taxon>
        <taxon>Aquatica</taxon>
    </lineage>
</organism>
<protein>
    <submittedName>
        <fullName evidence="1">Uncharacterized protein</fullName>
    </submittedName>
</protein>
<name>A0AAN7SK37_9COLE</name>
<dbReference type="AlphaFoldDB" id="A0AAN7SK37"/>
<reference evidence="2" key="1">
    <citation type="submission" date="2023-01" db="EMBL/GenBank/DDBJ databases">
        <title>Key to firefly adult light organ development and bioluminescence: homeobox transcription factors regulate luciferase expression and transportation to peroxisome.</title>
        <authorList>
            <person name="Fu X."/>
        </authorList>
    </citation>
    <scope>NUCLEOTIDE SEQUENCE [LARGE SCALE GENOMIC DNA]</scope>
</reference>
<dbReference type="EMBL" id="JARPUR010000008">
    <property type="protein sequence ID" value="KAK4871693.1"/>
    <property type="molecule type" value="Genomic_DNA"/>
</dbReference>
<proteinExistence type="predicted"/>
<gene>
    <name evidence="1" type="ORF">RN001_015817</name>
</gene>
<comment type="caution">
    <text evidence="1">The sequence shown here is derived from an EMBL/GenBank/DDBJ whole genome shotgun (WGS) entry which is preliminary data.</text>
</comment>
<evidence type="ECO:0000313" key="1">
    <source>
        <dbReference type="EMBL" id="KAK4871693.1"/>
    </source>
</evidence>
<keyword evidence="2" id="KW-1185">Reference proteome</keyword>
<evidence type="ECO:0000313" key="2">
    <source>
        <dbReference type="Proteomes" id="UP001353858"/>
    </source>
</evidence>
<dbReference type="Proteomes" id="UP001353858">
    <property type="component" value="Unassembled WGS sequence"/>
</dbReference>
<accession>A0AAN7SK37</accession>